<feature type="chain" id="PRO_5032368820" evidence="2">
    <location>
        <begin position="28"/>
        <end position="795"/>
    </location>
</feature>
<feature type="transmembrane region" description="Helical" evidence="1">
    <location>
        <begin position="628"/>
        <end position="646"/>
    </location>
</feature>
<feature type="transmembrane region" description="Helical" evidence="1">
    <location>
        <begin position="729"/>
        <end position="750"/>
    </location>
</feature>
<keyword evidence="1" id="KW-0812">Transmembrane</keyword>
<accession>A0A812G5E0</accession>
<keyword evidence="1" id="KW-0472">Membrane</keyword>
<reference evidence="3" key="1">
    <citation type="submission" date="2021-02" db="EMBL/GenBank/DDBJ databases">
        <authorList>
            <person name="Dougan E. K."/>
            <person name="Rhodes N."/>
            <person name="Thang M."/>
            <person name="Chan C."/>
        </authorList>
    </citation>
    <scope>NUCLEOTIDE SEQUENCE</scope>
</reference>
<name>A0A812G5E0_9DINO</name>
<dbReference type="AlphaFoldDB" id="A0A812G5E0"/>
<dbReference type="Proteomes" id="UP000604046">
    <property type="component" value="Unassembled WGS sequence"/>
</dbReference>
<evidence type="ECO:0000313" key="4">
    <source>
        <dbReference type="Proteomes" id="UP000604046"/>
    </source>
</evidence>
<evidence type="ECO:0000256" key="1">
    <source>
        <dbReference type="SAM" id="Phobius"/>
    </source>
</evidence>
<keyword evidence="4" id="KW-1185">Reference proteome</keyword>
<feature type="transmembrane region" description="Helical" evidence="1">
    <location>
        <begin position="581"/>
        <end position="602"/>
    </location>
</feature>
<evidence type="ECO:0000256" key="2">
    <source>
        <dbReference type="SAM" id="SignalP"/>
    </source>
</evidence>
<organism evidence="3 4">
    <name type="scientific">Symbiodinium natans</name>
    <dbReference type="NCBI Taxonomy" id="878477"/>
    <lineage>
        <taxon>Eukaryota</taxon>
        <taxon>Sar</taxon>
        <taxon>Alveolata</taxon>
        <taxon>Dinophyceae</taxon>
        <taxon>Suessiales</taxon>
        <taxon>Symbiodiniaceae</taxon>
        <taxon>Symbiodinium</taxon>
    </lineage>
</organism>
<evidence type="ECO:0000313" key="3">
    <source>
        <dbReference type="EMBL" id="CAE6912950.1"/>
    </source>
</evidence>
<protein>
    <submittedName>
        <fullName evidence="3">Uncharacterized protein</fullName>
    </submittedName>
</protein>
<feature type="transmembrane region" description="Helical" evidence="1">
    <location>
        <begin position="771"/>
        <end position="790"/>
    </location>
</feature>
<keyword evidence="1" id="KW-1133">Transmembrane helix</keyword>
<feature type="signal peptide" evidence="2">
    <location>
        <begin position="1"/>
        <end position="27"/>
    </location>
</feature>
<feature type="transmembrane region" description="Helical" evidence="1">
    <location>
        <begin position="673"/>
        <end position="692"/>
    </location>
</feature>
<feature type="transmembrane region" description="Helical" evidence="1">
    <location>
        <begin position="503"/>
        <end position="528"/>
    </location>
</feature>
<comment type="caution">
    <text evidence="3">The sequence shown here is derived from an EMBL/GenBank/DDBJ whole genome shotgun (WGS) entry which is preliminary data.</text>
</comment>
<feature type="transmembrane region" description="Helical" evidence="1">
    <location>
        <begin position="548"/>
        <end position="569"/>
    </location>
</feature>
<sequence length="795" mass="88975">MCRPCCMRALAFLVCSFLPCMFVKVASAPAGCWSAGWTQDYCCGAASEAGNPECWDAIYTHRRCCPSKDLDLNVSVAVRHEGAQDVKEPCWGGDHDKEWLCCDTFAQFSQHPTCWGGRGTYEKCCSRDPRVVASLATLQESASEMLRSPGSTALGFPDGRVPFQKSLCQGGLGRADQQMCELLRLAEHTLRHPFDSKCWSVGYTEENCCSPRNPACFDDVYTYEACCLGVPPQVRLLEQFFRCDHCLSLLKQSRWSCDDSRSCLARGGTIMAFSSGPYGSFDVVCLPNMAAYSLGTAESATSSAAFVLQWVKAHGYNATETSLRLNSRLSHAVEIVCVLAPWLILRAGSLWRGTTASPGRGVRQEKGERNMAIEIARLVGTVAIIPLHLAHVVRTTDPGATMHLAIVHYFQRFVDIFDVVSVLVAKSDSESLLASLDALWRKLARQIPLVYVTVRSTVWLADIGANLPHCALKNRFTWTSKLQADWLTFYCHWHMHVDMKTWLVFRCIYILNFYGVPPALVVACIFFPLSAWSLQSGYLSLRSWPMLYYQFLAYRLPMSLLVFFFVRAVRRRPRGEGDPGFSWFSAWLWPLVAVLLCSLGWVQCVPKCPGQDVRASATWQDECTRDGFWFFVGGACFHVGLSMLLLRPPQGPSLWKGKETGFVGRARSRALGMFRLCIIRLSPLSLGILLLHHPPLAFVMGRCYHNSSPWLFLQGQGLNLRVASKPPQFVSATLWAAFILACLLIPQLMLWTVQEPWESLCARAPKHLRRALALAYVPFFLSYSFLRVPLPPGAY</sequence>
<dbReference type="EMBL" id="CAJNDS010000003">
    <property type="protein sequence ID" value="CAE6912950.1"/>
    <property type="molecule type" value="Genomic_DNA"/>
</dbReference>
<gene>
    <name evidence="3" type="ORF">SNAT2548_LOCUS164</name>
</gene>
<proteinExistence type="predicted"/>
<keyword evidence="2" id="KW-0732">Signal</keyword>